<gene>
    <name evidence="1" type="ORF">LCGC14_2188820</name>
</gene>
<protein>
    <submittedName>
        <fullName evidence="1">Uncharacterized protein</fullName>
    </submittedName>
</protein>
<sequence length="125" mass="15520">KMNPKYKIHEIFFPWMRLNRIQRELDAEERAEYIKWYIEYYTKIWPKQQMELFKQKSLFLKFLKRKESKMKVYRCNECKEFFEGEPYAIMKLETDAVESDLPGAITVFQYDLCEKCYEKIKKARE</sequence>
<evidence type="ECO:0000313" key="1">
    <source>
        <dbReference type="EMBL" id="KKL62084.1"/>
    </source>
</evidence>
<proteinExistence type="predicted"/>
<comment type="caution">
    <text evidence="1">The sequence shown here is derived from an EMBL/GenBank/DDBJ whole genome shotgun (WGS) entry which is preliminary data.</text>
</comment>
<feature type="non-terminal residue" evidence="1">
    <location>
        <position position="1"/>
    </location>
</feature>
<reference evidence="1" key="1">
    <citation type="journal article" date="2015" name="Nature">
        <title>Complex archaea that bridge the gap between prokaryotes and eukaryotes.</title>
        <authorList>
            <person name="Spang A."/>
            <person name="Saw J.H."/>
            <person name="Jorgensen S.L."/>
            <person name="Zaremba-Niedzwiedzka K."/>
            <person name="Martijn J."/>
            <person name="Lind A.E."/>
            <person name="van Eijk R."/>
            <person name="Schleper C."/>
            <person name="Guy L."/>
            <person name="Ettema T.J."/>
        </authorList>
    </citation>
    <scope>NUCLEOTIDE SEQUENCE</scope>
</reference>
<dbReference type="EMBL" id="LAZR01028604">
    <property type="protein sequence ID" value="KKL62084.1"/>
    <property type="molecule type" value="Genomic_DNA"/>
</dbReference>
<name>A0A0F9DKC4_9ZZZZ</name>
<accession>A0A0F9DKC4</accession>
<dbReference type="AlphaFoldDB" id="A0A0F9DKC4"/>
<organism evidence="1">
    <name type="scientific">marine sediment metagenome</name>
    <dbReference type="NCBI Taxonomy" id="412755"/>
    <lineage>
        <taxon>unclassified sequences</taxon>
        <taxon>metagenomes</taxon>
        <taxon>ecological metagenomes</taxon>
    </lineage>
</organism>